<name>A0A6J5KJU6_9CAUD</name>
<protein>
    <submittedName>
        <fullName evidence="1">Uncharacterized protein</fullName>
    </submittedName>
</protein>
<organism evidence="1">
    <name type="scientific">uncultured Caudovirales phage</name>
    <dbReference type="NCBI Taxonomy" id="2100421"/>
    <lineage>
        <taxon>Viruses</taxon>
        <taxon>Duplodnaviria</taxon>
        <taxon>Heunggongvirae</taxon>
        <taxon>Uroviricota</taxon>
        <taxon>Caudoviricetes</taxon>
        <taxon>Peduoviridae</taxon>
        <taxon>Maltschvirus</taxon>
        <taxon>Maltschvirus maltsch</taxon>
    </lineage>
</organism>
<sequence length="194" mass="22122">MRINEIDYADSIPELNITDLDEALHVGEIDNKDVWLINDEYYYIIFFRDDLEKMMSYVAMTIAEYNGYSHLARVHNKSSVKGVITALLHFARQKGFKFIIHNTEPLTSEGFTWLEKLINSGGRGFTITDQTGRPPDVEKLKQEWLRAKTTGIPGPTSIMIESRPGIGIGQSILERYPSNILKPVIRFIGDTEID</sequence>
<evidence type="ECO:0000313" key="1">
    <source>
        <dbReference type="EMBL" id="CAB4122424.1"/>
    </source>
</evidence>
<gene>
    <name evidence="1" type="ORF">UFOVP29_19</name>
</gene>
<proteinExistence type="predicted"/>
<reference evidence="1" key="1">
    <citation type="submission" date="2020-04" db="EMBL/GenBank/DDBJ databases">
        <authorList>
            <person name="Chiriac C."/>
            <person name="Salcher M."/>
            <person name="Ghai R."/>
            <person name="Kavagutti S V."/>
        </authorList>
    </citation>
    <scope>NUCLEOTIDE SEQUENCE</scope>
</reference>
<accession>A0A6J5KJU6</accession>
<dbReference type="EMBL" id="LR796167">
    <property type="protein sequence ID" value="CAB4122424.1"/>
    <property type="molecule type" value="Genomic_DNA"/>
</dbReference>